<evidence type="ECO:0000256" key="1">
    <source>
        <dbReference type="ARBA" id="ARBA00004141"/>
    </source>
</evidence>
<name>A0A2T7A5C2_TUBBO</name>
<dbReference type="OrthoDB" id="3231000at2759"/>
<sequence length="719" mass="81039">MNPHSAPGPSAGPIFEPSQPPQQSPTLSQELADRFAGWETIDEQRAFYDERDCLDPGHNLASKILKRAEDNVVIFDYSLDLDYPSSADGNTPAEEGGPSSGHFSADDIFFQVPKHELIGSKQFDQIINPAKEPLLIRSRGPRLGIIDFPQCYHTYKQNDTLNSMAEKLGLKKEGKADFMGGCLKRVRELPGREGFRTGISLQAHFKEPSDLPRPGSPESPKSGSSEDRFILFASFPYFGRSSQNVTLGPKSESVKLIDFKRLAVDVPDPKPGVMEEGEILVHQVQYMLFDNYTMATFRSKEDGAKNQVPLHRFQERVGAFRAMIHMIANRTELELRTLRKLQISLCKLEEDIDQMISDAETHEDNQGIERIPDDYPPSISQSLEMTFTEEERSQWNEDYEQARQNNARKRKQRRVRELLASLNSLSAALFAAISVAERQIAVLRDLHSVFSMSYRTKAKDYERGYPLRRNPFHRNVALIPILSENPEQIWPNTLDTIDEVVRERKSFIKKVKELVQNMDIRRKILSAFVKTDQAKAAPTEKTAQETTSAVKRAEDAIKETTAQTQSVIRETTRAIERTETAMRETRSVIKGTQAELVQQGQVLTSFTIVTTAFLPLSFCASYFGMNNIKEFSDNSLSLHHFWQITGPILAGVLVLTIMVVLWKREWAVNLRSGRLGGTAPVQAQGLTLRGGFHPRRRIDIENAPSPAPNLPALNGQVNS</sequence>
<feature type="transmembrane region" description="Helical" evidence="7">
    <location>
        <begin position="418"/>
        <end position="436"/>
    </location>
</feature>
<feature type="region of interest" description="Disordered" evidence="6">
    <location>
        <begin position="390"/>
        <end position="410"/>
    </location>
</feature>
<feature type="coiled-coil region" evidence="5">
    <location>
        <begin position="543"/>
        <end position="570"/>
    </location>
</feature>
<evidence type="ECO:0000256" key="3">
    <source>
        <dbReference type="ARBA" id="ARBA00022989"/>
    </source>
</evidence>
<evidence type="ECO:0000256" key="5">
    <source>
        <dbReference type="SAM" id="Coils"/>
    </source>
</evidence>
<accession>A0A2T7A5C2</accession>
<keyword evidence="3 7" id="KW-1133">Transmembrane helix</keyword>
<dbReference type="STRING" id="42251.A0A2T7A5C2"/>
<feature type="compositionally biased region" description="Low complexity" evidence="6">
    <location>
        <begin position="212"/>
        <end position="223"/>
    </location>
</feature>
<dbReference type="GO" id="GO:0046873">
    <property type="term" value="F:metal ion transmembrane transporter activity"/>
    <property type="evidence" value="ECO:0007669"/>
    <property type="project" value="InterPro"/>
</dbReference>
<evidence type="ECO:0008006" key="10">
    <source>
        <dbReference type="Google" id="ProtNLM"/>
    </source>
</evidence>
<keyword evidence="4 7" id="KW-0472">Membrane</keyword>
<evidence type="ECO:0000256" key="2">
    <source>
        <dbReference type="ARBA" id="ARBA00022692"/>
    </source>
</evidence>
<proteinExistence type="predicted"/>
<dbReference type="InterPro" id="IPR045863">
    <property type="entry name" value="CorA_TM1_TM2"/>
</dbReference>
<organism evidence="8 9">
    <name type="scientific">Tuber borchii</name>
    <name type="common">White truffle</name>
    <dbReference type="NCBI Taxonomy" id="42251"/>
    <lineage>
        <taxon>Eukaryota</taxon>
        <taxon>Fungi</taxon>
        <taxon>Dikarya</taxon>
        <taxon>Ascomycota</taxon>
        <taxon>Pezizomycotina</taxon>
        <taxon>Pezizomycetes</taxon>
        <taxon>Pezizales</taxon>
        <taxon>Tuberaceae</taxon>
        <taxon>Tuber</taxon>
    </lineage>
</organism>
<feature type="region of interest" description="Disordered" evidence="6">
    <location>
        <begin position="206"/>
        <end position="225"/>
    </location>
</feature>
<feature type="region of interest" description="Disordered" evidence="6">
    <location>
        <begin position="1"/>
        <end position="29"/>
    </location>
</feature>
<dbReference type="Gene3D" id="1.20.58.340">
    <property type="entry name" value="Magnesium transport protein CorA, transmembrane region"/>
    <property type="match status" value="1"/>
</dbReference>
<dbReference type="Pfam" id="PF01544">
    <property type="entry name" value="CorA"/>
    <property type="match status" value="1"/>
</dbReference>
<comment type="caution">
    <text evidence="8">The sequence shown here is derived from an EMBL/GenBank/DDBJ whole genome shotgun (WGS) entry which is preliminary data.</text>
</comment>
<dbReference type="GO" id="GO:0016020">
    <property type="term" value="C:membrane"/>
    <property type="evidence" value="ECO:0007669"/>
    <property type="project" value="UniProtKB-SubCell"/>
</dbReference>
<reference evidence="8 9" key="1">
    <citation type="submission" date="2017-04" db="EMBL/GenBank/DDBJ databases">
        <title>Draft genome sequence of Tuber borchii Vittad., a whitish edible truffle.</title>
        <authorList>
            <consortium name="DOE Joint Genome Institute"/>
            <person name="Murat C."/>
            <person name="Kuo A."/>
            <person name="Barry K.W."/>
            <person name="Clum A."/>
            <person name="Dockter R.B."/>
            <person name="Fauchery L."/>
            <person name="Iotti M."/>
            <person name="Kohler A."/>
            <person name="Labutti K."/>
            <person name="Lindquist E.A."/>
            <person name="Lipzen A."/>
            <person name="Ohm R.A."/>
            <person name="Wang M."/>
            <person name="Grigoriev I.V."/>
            <person name="Zambonelli A."/>
            <person name="Martin F.M."/>
        </authorList>
    </citation>
    <scope>NUCLEOTIDE SEQUENCE [LARGE SCALE GENOMIC DNA]</scope>
    <source>
        <strain evidence="8 9">Tbo3840</strain>
    </source>
</reference>
<feature type="transmembrane region" description="Helical" evidence="7">
    <location>
        <begin position="644"/>
        <end position="662"/>
    </location>
</feature>
<comment type="subcellular location">
    <subcellularLocation>
        <location evidence="1">Membrane</location>
        <topology evidence="1">Multi-pass membrane protein</topology>
    </subcellularLocation>
</comment>
<dbReference type="InterPro" id="IPR002523">
    <property type="entry name" value="MgTranspt_CorA/ZnTranspt_ZntB"/>
</dbReference>
<dbReference type="AlphaFoldDB" id="A0A2T7A5C2"/>
<evidence type="ECO:0000313" key="8">
    <source>
        <dbReference type="EMBL" id="PUU82946.1"/>
    </source>
</evidence>
<evidence type="ECO:0000256" key="7">
    <source>
        <dbReference type="SAM" id="Phobius"/>
    </source>
</evidence>
<dbReference type="EMBL" id="NESQ01000019">
    <property type="protein sequence ID" value="PUU82946.1"/>
    <property type="molecule type" value="Genomic_DNA"/>
</dbReference>
<protein>
    <recommendedName>
        <fullName evidence="10">Cora-like Mg2+ transporter protein-domain-containing protein</fullName>
    </recommendedName>
</protein>
<keyword evidence="5" id="KW-0175">Coiled coil</keyword>
<keyword evidence="2 7" id="KW-0812">Transmembrane</keyword>
<dbReference type="SUPFAM" id="SSF144083">
    <property type="entry name" value="Magnesium transport protein CorA, transmembrane region"/>
    <property type="match status" value="1"/>
</dbReference>
<keyword evidence="9" id="KW-1185">Reference proteome</keyword>
<dbReference type="Proteomes" id="UP000244722">
    <property type="component" value="Unassembled WGS sequence"/>
</dbReference>
<evidence type="ECO:0000256" key="4">
    <source>
        <dbReference type="ARBA" id="ARBA00023136"/>
    </source>
</evidence>
<feature type="transmembrane region" description="Helical" evidence="7">
    <location>
        <begin position="602"/>
        <end position="624"/>
    </location>
</feature>
<evidence type="ECO:0000313" key="9">
    <source>
        <dbReference type="Proteomes" id="UP000244722"/>
    </source>
</evidence>
<gene>
    <name evidence="8" type="ORF">B9Z19DRAFT_1040095</name>
</gene>
<evidence type="ECO:0000256" key="6">
    <source>
        <dbReference type="SAM" id="MobiDB-lite"/>
    </source>
</evidence>